<dbReference type="SUPFAM" id="SSF53756">
    <property type="entry name" value="UDP-Glycosyltransferase/glycogen phosphorylase"/>
    <property type="match status" value="1"/>
</dbReference>
<organism evidence="4 5">
    <name type="scientific">Thiopseudomonas alkaliphila</name>
    <dbReference type="NCBI Taxonomy" id="1697053"/>
    <lineage>
        <taxon>Bacteria</taxon>
        <taxon>Pseudomonadati</taxon>
        <taxon>Pseudomonadota</taxon>
        <taxon>Gammaproteobacteria</taxon>
        <taxon>Pseudomonadales</taxon>
        <taxon>Pseudomonadaceae</taxon>
        <taxon>Thiopseudomonas</taxon>
    </lineage>
</organism>
<accession>A0A0K1XHI4</accession>
<dbReference type="PANTHER" id="PTHR46401:SF2">
    <property type="entry name" value="GLYCOSYLTRANSFERASE WBBK-RELATED"/>
    <property type="match status" value="1"/>
</dbReference>
<dbReference type="GO" id="GO:0009103">
    <property type="term" value="P:lipopolysaccharide biosynthetic process"/>
    <property type="evidence" value="ECO:0007669"/>
    <property type="project" value="TreeGrafter"/>
</dbReference>
<proteinExistence type="predicted"/>
<evidence type="ECO:0000259" key="3">
    <source>
        <dbReference type="Pfam" id="PF13439"/>
    </source>
</evidence>
<sequence>MLVLSNMYPSKEDPVYGVFVEKFCKQMSGEGICVDVVSIKGRGRGFLSKAFKYISYFFAAIFKLKYSKYDVVYVHYIGHTLIPFLFFYPKNKTVILNAHGGDVFPISKLSNYLQKIFHHIILKADLIVVPSCFFKREVGRVFGVPNDKIFVSPSCGITVSSTYKKQNDLSGKNGFVVGYVSRVDKDKGWDDFLNMTYILKNEYNIPCSAVLIGGGAEYQKMLNMIDRLGLKNDIELKGFIPNSELPNYYAKMDLFVFPTRLEESLGLVGLESMAEGTPVIGSKIGALAGYIKNDENGYCYSPGDVQELALLASEFFKLDLEKRKEMSVKAHSTALKYDEFNVSRSMKDKIYEVCTQKE</sequence>
<evidence type="ECO:0000256" key="1">
    <source>
        <dbReference type="ARBA" id="ARBA00022679"/>
    </source>
</evidence>
<dbReference type="InterPro" id="IPR001296">
    <property type="entry name" value="Glyco_trans_1"/>
</dbReference>
<reference evidence="4 5" key="1">
    <citation type="journal article" date="2015" name="Genome Announc.">
        <title>Genome Sequences of Oblitimonas alkaliphila gen. nov. sp. nov. (Proposed), a Novel Bacterium of the Pseudomonadaceae Family.</title>
        <authorList>
            <person name="Lauer A.C."/>
            <person name="Nicholson A.C."/>
            <person name="Humrighouse B.W."/>
            <person name="Emery B."/>
            <person name="Drobish A."/>
            <person name="Juieng P."/>
            <person name="Loparev V."/>
            <person name="McQuiston J.R."/>
        </authorList>
    </citation>
    <scope>NUCLEOTIDE SEQUENCE [LARGE SCALE GENOMIC DNA]</scope>
    <source>
        <strain evidence="4 5">E5571</strain>
    </source>
</reference>
<feature type="domain" description="Glycosyltransferase subfamily 4-like N-terminal" evidence="3">
    <location>
        <begin position="35"/>
        <end position="153"/>
    </location>
</feature>
<dbReference type="PANTHER" id="PTHR46401">
    <property type="entry name" value="GLYCOSYLTRANSFERASE WBBK-RELATED"/>
    <property type="match status" value="1"/>
</dbReference>
<name>A0A0K1XHI4_9GAMM</name>
<dbReference type="Pfam" id="PF00534">
    <property type="entry name" value="Glycos_transf_1"/>
    <property type="match status" value="1"/>
</dbReference>
<evidence type="ECO:0000313" key="4">
    <source>
        <dbReference type="EMBL" id="AKX60627.1"/>
    </source>
</evidence>
<evidence type="ECO:0008006" key="6">
    <source>
        <dbReference type="Google" id="ProtNLM"/>
    </source>
</evidence>
<keyword evidence="1" id="KW-0808">Transferase</keyword>
<evidence type="ECO:0000259" key="2">
    <source>
        <dbReference type="Pfam" id="PF00534"/>
    </source>
</evidence>
<protein>
    <recommendedName>
        <fullName evidence="6">Glycosyltransferase involved in cell wall biosynthesis</fullName>
    </recommendedName>
</protein>
<dbReference type="Proteomes" id="UP000063953">
    <property type="component" value="Chromosome"/>
</dbReference>
<dbReference type="Pfam" id="PF13439">
    <property type="entry name" value="Glyco_transf_4"/>
    <property type="match status" value="1"/>
</dbReference>
<dbReference type="EMBL" id="CP012365">
    <property type="protein sequence ID" value="AKX60627.1"/>
    <property type="molecule type" value="Genomic_DNA"/>
</dbReference>
<dbReference type="Gene3D" id="3.40.50.2000">
    <property type="entry name" value="Glycogen Phosphorylase B"/>
    <property type="match status" value="2"/>
</dbReference>
<dbReference type="InterPro" id="IPR028098">
    <property type="entry name" value="Glyco_trans_4-like_N"/>
</dbReference>
<dbReference type="CDD" id="cd03801">
    <property type="entry name" value="GT4_PimA-like"/>
    <property type="match status" value="1"/>
</dbReference>
<gene>
    <name evidence="4" type="ORF">AKN88_08930</name>
</gene>
<evidence type="ECO:0000313" key="5">
    <source>
        <dbReference type="Proteomes" id="UP000063953"/>
    </source>
</evidence>
<dbReference type="GO" id="GO:0016757">
    <property type="term" value="F:glycosyltransferase activity"/>
    <property type="evidence" value="ECO:0007669"/>
    <property type="project" value="InterPro"/>
</dbReference>
<feature type="domain" description="Glycosyl transferase family 1" evidence="2">
    <location>
        <begin position="168"/>
        <end position="330"/>
    </location>
</feature>
<keyword evidence="5" id="KW-1185">Reference proteome</keyword>
<dbReference type="AlphaFoldDB" id="A0A0K1XHI4"/>